<dbReference type="AlphaFoldDB" id="A0A5R9F5N6"/>
<feature type="disulfide bond" description="Redox-active" evidence="4">
    <location>
        <begin position="60"/>
        <end position="64"/>
    </location>
</feature>
<dbReference type="InterPro" id="IPR013766">
    <property type="entry name" value="Thioredoxin_domain"/>
</dbReference>
<dbReference type="Proteomes" id="UP000308230">
    <property type="component" value="Unassembled WGS sequence"/>
</dbReference>
<dbReference type="Gene3D" id="3.40.30.10">
    <property type="entry name" value="Glutaredoxin"/>
    <property type="match status" value="1"/>
</dbReference>
<evidence type="ECO:0000256" key="3">
    <source>
        <dbReference type="PIRSR" id="PIRSR603782-1"/>
    </source>
</evidence>
<keyword evidence="3" id="KW-0479">Metal-binding</keyword>
<sequence length="186" mass="20611">MFISMLLVGALVLSACGKDVPNDLDWKVQDFAYTDQNGKELGLSDLKGKVWIADFIFTNCDTVCPPMTANMAEIQQKLEEKGLDYEIVSFSVDPERDTPEALTEFAGKFDADLSSWHFLTGYKLDEIEEFAKNSFKAAVSADPNSDQFLHGTSFYLVNKEGTVVKKYSGVSNVPTEEIVEDVAALQ</sequence>
<evidence type="ECO:0000259" key="5">
    <source>
        <dbReference type="PROSITE" id="PS51352"/>
    </source>
</evidence>
<dbReference type="PROSITE" id="PS51352">
    <property type="entry name" value="THIOREDOXIN_2"/>
    <property type="match status" value="1"/>
</dbReference>
<dbReference type="Pfam" id="PF02630">
    <property type="entry name" value="SCO1-SenC"/>
    <property type="match status" value="1"/>
</dbReference>
<evidence type="ECO:0000256" key="1">
    <source>
        <dbReference type="ARBA" id="ARBA00010996"/>
    </source>
</evidence>
<dbReference type="OrthoDB" id="9811998at2"/>
<dbReference type="PANTHER" id="PTHR12151:SF25">
    <property type="entry name" value="LINALOOL DEHYDRATASE_ISOMERASE DOMAIN-CONTAINING PROTEIN"/>
    <property type="match status" value="1"/>
</dbReference>
<feature type="binding site" evidence="3">
    <location>
        <position position="150"/>
    </location>
    <ligand>
        <name>Cu cation</name>
        <dbReference type="ChEBI" id="CHEBI:23378"/>
    </ligand>
</feature>
<reference evidence="6 7" key="1">
    <citation type="submission" date="2019-04" db="EMBL/GenBank/DDBJ databases">
        <title>Bacillus caeni sp. nov., a bacterium isolated from mangrove sediment.</title>
        <authorList>
            <person name="Huang H."/>
            <person name="Mo K."/>
            <person name="Hu Y."/>
        </authorList>
    </citation>
    <scope>NUCLEOTIDE SEQUENCE [LARGE SCALE GENOMIC DNA]</scope>
    <source>
        <strain evidence="6 7">HB172195</strain>
    </source>
</reference>
<dbReference type="CDD" id="cd02968">
    <property type="entry name" value="SCO"/>
    <property type="match status" value="1"/>
</dbReference>
<comment type="caution">
    <text evidence="6">The sequence shown here is derived from an EMBL/GenBank/DDBJ whole genome shotgun (WGS) entry which is preliminary data.</text>
</comment>
<dbReference type="InterPro" id="IPR036249">
    <property type="entry name" value="Thioredoxin-like_sf"/>
</dbReference>
<accession>A0A5R9F5N6</accession>
<feature type="binding site" evidence="3">
    <location>
        <position position="64"/>
    </location>
    <ligand>
        <name>Cu cation</name>
        <dbReference type="ChEBI" id="CHEBI:23378"/>
    </ligand>
</feature>
<dbReference type="GO" id="GO:0046872">
    <property type="term" value="F:metal ion binding"/>
    <property type="evidence" value="ECO:0007669"/>
    <property type="project" value="UniProtKB-KW"/>
</dbReference>
<dbReference type="InterPro" id="IPR003782">
    <property type="entry name" value="SCO1/SenC"/>
</dbReference>
<evidence type="ECO:0000256" key="4">
    <source>
        <dbReference type="PIRSR" id="PIRSR603782-2"/>
    </source>
</evidence>
<feature type="binding site" evidence="3">
    <location>
        <position position="60"/>
    </location>
    <ligand>
        <name>Cu cation</name>
        <dbReference type="ChEBI" id="CHEBI:23378"/>
    </ligand>
</feature>
<protein>
    <submittedName>
        <fullName evidence="6">SCO family protein</fullName>
    </submittedName>
</protein>
<keyword evidence="4" id="KW-1015">Disulfide bond</keyword>
<proteinExistence type="inferred from homology"/>
<name>A0A5R9F5N6_9BACL</name>
<evidence type="ECO:0000313" key="7">
    <source>
        <dbReference type="Proteomes" id="UP000308230"/>
    </source>
</evidence>
<evidence type="ECO:0000256" key="2">
    <source>
        <dbReference type="ARBA" id="ARBA00023008"/>
    </source>
</evidence>
<keyword evidence="2 3" id="KW-0186">Copper</keyword>
<dbReference type="PANTHER" id="PTHR12151">
    <property type="entry name" value="ELECTRON TRANSPORT PROTIN SCO1/SENC FAMILY MEMBER"/>
    <property type="match status" value="1"/>
</dbReference>
<keyword evidence="7" id="KW-1185">Reference proteome</keyword>
<dbReference type="EMBL" id="SWLG01000004">
    <property type="protein sequence ID" value="TLS38351.1"/>
    <property type="molecule type" value="Genomic_DNA"/>
</dbReference>
<gene>
    <name evidence="6" type="ORF">FCL54_06660</name>
</gene>
<comment type="similarity">
    <text evidence="1">Belongs to the SCO1/2 family.</text>
</comment>
<evidence type="ECO:0000313" key="6">
    <source>
        <dbReference type="EMBL" id="TLS38351.1"/>
    </source>
</evidence>
<dbReference type="SUPFAM" id="SSF52833">
    <property type="entry name" value="Thioredoxin-like"/>
    <property type="match status" value="1"/>
</dbReference>
<organism evidence="6 7">
    <name type="scientific">Exobacillus caeni</name>
    <dbReference type="NCBI Taxonomy" id="2574798"/>
    <lineage>
        <taxon>Bacteria</taxon>
        <taxon>Bacillati</taxon>
        <taxon>Bacillota</taxon>
        <taxon>Bacilli</taxon>
        <taxon>Bacillales</taxon>
        <taxon>Guptibacillaceae</taxon>
        <taxon>Exobacillus</taxon>
    </lineage>
</organism>
<feature type="domain" description="Thioredoxin" evidence="5">
    <location>
        <begin position="22"/>
        <end position="186"/>
    </location>
</feature>